<name>A0A915KCL9_ROMCU</name>
<reference evidence="2" key="1">
    <citation type="submission" date="2022-11" db="UniProtKB">
        <authorList>
            <consortium name="WormBaseParasite"/>
        </authorList>
    </citation>
    <scope>IDENTIFICATION</scope>
</reference>
<sequence length="237" mass="27196">MAASLVGICRGGPARPQSEQVLRVATAATSTSNCCRLDKHLKKPTIDLVKNESSVRLVVLLTIEYLIEQFRSCNLSLIRLNTMNKITSADEIFYNRNLQSTDSLVFMRHITRVYHSGKMKIFYVLLNLENSENVQMKKVAECQREKFDDDDFLWYIVLCLTIQIDDCSCTAMHSFCVRILIVYTKINLRNGFQETCYTAFTRIVYHVECMSGLLWVHVLSFRRRASGRGGKKEDSLA</sequence>
<organism evidence="1 2">
    <name type="scientific">Romanomermis culicivorax</name>
    <name type="common">Nematode worm</name>
    <dbReference type="NCBI Taxonomy" id="13658"/>
    <lineage>
        <taxon>Eukaryota</taxon>
        <taxon>Metazoa</taxon>
        <taxon>Ecdysozoa</taxon>
        <taxon>Nematoda</taxon>
        <taxon>Enoplea</taxon>
        <taxon>Dorylaimia</taxon>
        <taxon>Mermithida</taxon>
        <taxon>Mermithoidea</taxon>
        <taxon>Mermithidae</taxon>
        <taxon>Romanomermis</taxon>
    </lineage>
</organism>
<protein>
    <submittedName>
        <fullName evidence="2">Uncharacterized protein</fullName>
    </submittedName>
</protein>
<proteinExistence type="predicted"/>
<accession>A0A915KCL9</accession>
<keyword evidence="1" id="KW-1185">Reference proteome</keyword>
<evidence type="ECO:0000313" key="2">
    <source>
        <dbReference type="WBParaSite" id="nRc.2.0.1.t35841-RA"/>
    </source>
</evidence>
<dbReference type="AlphaFoldDB" id="A0A915KCL9"/>
<dbReference type="Proteomes" id="UP000887565">
    <property type="component" value="Unplaced"/>
</dbReference>
<evidence type="ECO:0000313" key="1">
    <source>
        <dbReference type="Proteomes" id="UP000887565"/>
    </source>
</evidence>
<dbReference type="WBParaSite" id="nRc.2.0.1.t35841-RA">
    <property type="protein sequence ID" value="nRc.2.0.1.t35841-RA"/>
    <property type="gene ID" value="nRc.2.0.1.g35841"/>
</dbReference>